<feature type="domain" description="ABC transporter" evidence="15">
    <location>
        <begin position="929"/>
        <end position="1155"/>
    </location>
</feature>
<feature type="transmembrane region" description="Helical" evidence="13">
    <location>
        <begin position="1882"/>
        <end position="1904"/>
    </location>
</feature>
<gene>
    <name evidence="17" type="ORF">BV898_14632</name>
</gene>
<keyword evidence="8 13" id="KW-1133">Transmembrane helix</keyword>
<feature type="transmembrane region" description="Helical" evidence="13">
    <location>
        <begin position="647"/>
        <end position="667"/>
    </location>
</feature>
<dbReference type="SUPFAM" id="SSF56784">
    <property type="entry name" value="HAD-like"/>
    <property type="match status" value="1"/>
</dbReference>
<dbReference type="Pfam" id="PF24357">
    <property type="entry name" value="TMD0_ABC"/>
    <property type="match status" value="1"/>
</dbReference>
<evidence type="ECO:0000256" key="10">
    <source>
        <dbReference type="ARBA" id="ARBA00024220"/>
    </source>
</evidence>
<feature type="transmembrane region" description="Helical" evidence="13">
    <location>
        <begin position="2133"/>
        <end position="2153"/>
    </location>
</feature>
<keyword evidence="9 13" id="KW-0472">Membrane</keyword>
<evidence type="ECO:0000256" key="8">
    <source>
        <dbReference type="ARBA" id="ARBA00022989"/>
    </source>
</evidence>
<dbReference type="SUPFAM" id="SSF52540">
    <property type="entry name" value="P-loop containing nucleoside triphosphate hydrolases"/>
    <property type="match status" value="2"/>
</dbReference>
<evidence type="ECO:0000259" key="14">
    <source>
        <dbReference type="PROSITE" id="PS50850"/>
    </source>
</evidence>
<dbReference type="InterPro" id="IPR003593">
    <property type="entry name" value="AAA+_ATPase"/>
</dbReference>
<dbReference type="GO" id="GO:0005524">
    <property type="term" value="F:ATP binding"/>
    <property type="evidence" value="ECO:0007669"/>
    <property type="project" value="UniProtKB-KW"/>
</dbReference>
<feature type="region of interest" description="Disordered" evidence="12">
    <location>
        <begin position="1160"/>
        <end position="1226"/>
    </location>
</feature>
<dbReference type="PROSITE" id="PS50929">
    <property type="entry name" value="ABC_TM1F"/>
    <property type="match status" value="2"/>
</dbReference>
<dbReference type="InterPro" id="IPR036259">
    <property type="entry name" value="MFS_trans_sf"/>
</dbReference>
<feature type="transmembrane region" description="Helical" evidence="13">
    <location>
        <begin position="450"/>
        <end position="470"/>
    </location>
</feature>
<feature type="transmembrane region" description="Helical" evidence="13">
    <location>
        <begin position="1396"/>
        <end position="1424"/>
    </location>
</feature>
<dbReference type="InterPro" id="IPR056227">
    <property type="entry name" value="TMD0_ABC"/>
</dbReference>
<feature type="compositionally biased region" description="Gly residues" evidence="12">
    <location>
        <begin position="1162"/>
        <end position="1173"/>
    </location>
</feature>
<dbReference type="GO" id="GO:0016020">
    <property type="term" value="C:membrane"/>
    <property type="evidence" value="ECO:0007669"/>
    <property type="project" value="UniProtKB-SubCell"/>
</dbReference>
<name>A0A9X6RJR2_HYPEX</name>
<feature type="transmembrane region" description="Helical" evidence="13">
    <location>
        <begin position="1527"/>
        <end position="1546"/>
    </location>
</feature>
<dbReference type="InterPro" id="IPR036640">
    <property type="entry name" value="ABC1_TM_sf"/>
</dbReference>
<dbReference type="PROSITE" id="PS50850">
    <property type="entry name" value="MFS"/>
    <property type="match status" value="1"/>
</dbReference>
<dbReference type="InterPro" id="IPR017871">
    <property type="entry name" value="ABC_transporter-like_CS"/>
</dbReference>
<evidence type="ECO:0000256" key="2">
    <source>
        <dbReference type="ARBA" id="ARBA00009726"/>
    </source>
</evidence>
<dbReference type="InterPro" id="IPR011701">
    <property type="entry name" value="MFS"/>
</dbReference>
<reference evidence="18" key="1">
    <citation type="submission" date="2017-01" db="EMBL/GenBank/DDBJ databases">
        <title>Comparative genomics of anhydrobiosis in the tardigrade Hypsibius dujardini.</title>
        <authorList>
            <person name="Yoshida Y."/>
            <person name="Koutsovoulos G."/>
            <person name="Laetsch D."/>
            <person name="Stevens L."/>
            <person name="Kumar S."/>
            <person name="Horikawa D."/>
            <person name="Ishino K."/>
            <person name="Komine S."/>
            <person name="Tomita M."/>
            <person name="Blaxter M."/>
            <person name="Arakawa K."/>
        </authorList>
    </citation>
    <scope>NUCLEOTIDE SEQUENCE [LARGE SCALE GENOMIC DNA]</scope>
    <source>
        <strain evidence="18">Z151</strain>
    </source>
</reference>
<feature type="compositionally biased region" description="Basic and acidic residues" evidence="12">
    <location>
        <begin position="1184"/>
        <end position="1199"/>
    </location>
</feature>
<dbReference type="InterPro" id="IPR027417">
    <property type="entry name" value="P-loop_NTPase"/>
</dbReference>
<feature type="transmembrane region" description="Helical" evidence="13">
    <location>
        <begin position="2107"/>
        <end position="2127"/>
    </location>
</feature>
<dbReference type="FunFam" id="3.40.50.300:FF:000997">
    <property type="entry name" value="Multidrug resistance-associated protein 1"/>
    <property type="match status" value="1"/>
</dbReference>
<comment type="caution">
    <text evidence="17">The sequence shown here is derived from an EMBL/GenBank/DDBJ whole genome shotgun (WGS) entry which is preliminary data.</text>
</comment>
<protein>
    <recommendedName>
        <fullName evidence="10">ABC-type glutathione-S-conjugate transporter</fullName>
        <ecNumber evidence="10">7.6.2.3</ecNumber>
    </recommendedName>
</protein>
<dbReference type="InterPro" id="IPR023214">
    <property type="entry name" value="HAD_sf"/>
</dbReference>
<dbReference type="GO" id="GO:0016887">
    <property type="term" value="F:ATP hydrolysis activity"/>
    <property type="evidence" value="ECO:0007669"/>
    <property type="project" value="InterPro"/>
</dbReference>
<evidence type="ECO:0000313" key="17">
    <source>
        <dbReference type="EMBL" id="OWA50106.1"/>
    </source>
</evidence>
<feature type="transmembrane region" description="Helical" evidence="13">
    <location>
        <begin position="726"/>
        <end position="744"/>
    </location>
</feature>
<evidence type="ECO:0000256" key="3">
    <source>
        <dbReference type="ARBA" id="ARBA00022448"/>
    </source>
</evidence>
<dbReference type="GO" id="GO:0016791">
    <property type="term" value="F:phosphatase activity"/>
    <property type="evidence" value="ECO:0007669"/>
    <property type="project" value="InterPro"/>
</dbReference>
<dbReference type="FunFam" id="1.20.1560.10:FF:000013">
    <property type="entry name" value="ABC transporter C family member 2"/>
    <property type="match status" value="1"/>
</dbReference>
<keyword evidence="3" id="KW-0813">Transport</keyword>
<feature type="transmembrane region" description="Helical" evidence="13">
    <location>
        <begin position="2073"/>
        <end position="2095"/>
    </location>
</feature>
<feature type="transmembrane region" description="Helical" evidence="13">
    <location>
        <begin position="825"/>
        <end position="844"/>
    </location>
</feature>
<feature type="transmembrane region" description="Helical" evidence="13">
    <location>
        <begin position="1494"/>
        <end position="1515"/>
    </location>
</feature>
<sequence length="2267" mass="250229">MMLPLNAANFGDLLKNHDNFLFDCDGVLWHGNTLIAGAAESLAELKKNGKKIYFVTNNSTSTRAQYAAKCQKLGLPAEEADIVCTAHFAALHLKDLLKISDSTKPGTGPKVYVMGSPALESSLTAVGLNCVGTGPDPVPEDFSQDNWRAVSLEKDVKAVVVGFDKHISFLKLIRASSYLKDPNVHFIATNTDQSFPSSSSDIIIPGTGCIVGPVVMGSGRKPVIIGKPETLMIDYLKKEYNVDMSRSVFIGDRLDTDIWLAKKCQMKSVLVLTGVSTLAEAEKHSRSTVAADRDLNRTYSWDSPHPDFTNCFEQIVLIGGSCAFLWVLLPWQIYAVLSDSGRLGRWTRMTIAKQTLCVILAILELMDLGYTAQILVHFGGDALPSINMIAPLIQVFTFLLAMIYIDLDRRKGRPSNPVMSRFWLLLAVSSGIVLRHQSAQAVGVELKTQTTFLGVTLSCTSAGVIAQLLLSCFADDYPERFETGRKIPHPKTTHHGSTLYSLTGSPRWKRELTKDDIWDLIPEERSENLGTVLTENWMKQLGEQTDLPDTQSVSSSRSGRLSERLSRHSARRSYGSTALLTPPTASAPAKDKKPSLTMALYKTFWQYFWKSALAKVFYDAAAIIVPVLVGELIAFVAQVWIWSWRGYVYAALLGIAALMQSIGYANMNFVSTRLGMRVRSALAGMIFRKALKLSNTSKRHFPVGDVVNLLTLDVQRICDFLYYHHYVWITPFTILVIMYVLWLFVGVASLAGFFTLVFLIILNFALVGRSKKFEMAAAKQKNNRVRRINEIFNGIKILKMYAWESRFQELIIAEREEELSSINKAGILLSICNALNFVMSPLAALATYTTYVYLDTANQLTADVAFVTLIFLFSLRHTLFFIPVGATLLVQARIAIQKLTAFFLARELDKDSVERLEKSDSLVDSAVTIMGGNFSWNPRFATSQQLALKNINLSVKHGELFAVVGGVGSGKTSLLAAMLGLMERISGHVTLQGTVAYVTQSAWIQNLTVRDNILFGKPYDEERYLDVLETCALKPDLEILTDGDQTEIGEKGMNLSGGQKLRMTLARAVYSDADIIFLDDPLSAVDAHVGRHIFEQVIGPNGALRDKTRIFVTNAINWLPACDRVAYLEQGRISELGTYEELADRDERFGDYLRQCELPPNGDGGVAGGGAGGLDPDSTNETPVAKREKPLDRDHELAALRRKASQRPPDGNISQSMEAQPVRRRKKAGESGEAAAVLMSAEQYNAGVKWGAYGDLLRDMSWLMTGLLILGYFVGNAFFLVSNLWIVRWCSVNLTVLAEAGNTLPSKSYEPGMYSLWIVLQFLFMLIGITATSLGMVRASRSLHNDMLIRLLKAPMWYFDTTPLGRIVNRFSKDMDLVDNGIPTLLRFVLNSFSQAIVFFLMILVVFPLITALLIPLAAVAYFVKNYATATLIQLKRIDVLSRAPMISILQEAMSGSSIIVSTQQTERFIAENHKKVDHLTSVLHCSNVSLQWLTLQMEFLINILTFFVAIFAVFGRDSLGYDAQAAAVGMGLLACVTLTTVFPWFTQNFCDLENAMISVERLREYSNAPSEAPAIIPNHRPPAKWPYFGNIAFTDYQARYREGLDLALDGITGTINSGEKIGVVGRTGSGKSTLTLAILRLIEPAGGTIYIDGTDISRIGLHDLRSRITIIPQDAVLFSGSLRMNLDPFDTATDEELWRTLESSRLKTYFKASSHGLNFRVTEGGSNLSSGQKQLICLARALLRRSRILILDEATAAIDFETDKFVQDIIRQEFADCTVITIAHRINTIMDSNRQRGTMKRWWYLSATCVTFFALEISFDQTAPLVGRLTGQAQACSNGKDADCLHFSATEFNSLYVALFWAGCVSAVCTGFFIGRFGVWVTTWVSASLISLGMIFFTIGPYMTGSAGAYASMLFGRIFLATGGFAQIVLSHQIKSHWFFGRELALAFAVYQTSSRVGGILALATVGAMAESVGLQNTLWITFSISLLAPICTILSGYLYEQHAVMDTTHTVGIHLEKSEFRELQFGFRKIQRLGKEFWILSGIIFFFFGSILTLIADFPKFLAEQYGYSEATAGLITGIIPDIGVLAPLFGFIIDKFGARDILNLIAAGLFFLGLLFLAAIPNFLPFITCIFAALAFAIFAGGVWGCIPVITAPDVVGVAMGVGLSLQALASGLFLLITGVLLDQTALTNTKRWEIFFVFLCCCVGLAVILSLASMYFDWKNPSRPLRSKHALAIPSVAADTNPVLDELTPLLRGERPTDYVGPD</sequence>
<feature type="transmembrane region" description="Helical" evidence="13">
    <location>
        <begin position="388"/>
        <end position="407"/>
    </location>
</feature>
<dbReference type="Gene3D" id="1.20.1560.10">
    <property type="entry name" value="ABC transporter type 1, transmembrane domain"/>
    <property type="match status" value="2"/>
</dbReference>
<dbReference type="InterPro" id="IPR020846">
    <property type="entry name" value="MFS_dom"/>
</dbReference>
<dbReference type="InterPro" id="IPR003439">
    <property type="entry name" value="ABC_transporter-like_ATP-bd"/>
</dbReference>
<feature type="transmembrane region" description="Helical" evidence="13">
    <location>
        <begin position="616"/>
        <end position="641"/>
    </location>
</feature>
<evidence type="ECO:0000256" key="9">
    <source>
        <dbReference type="ARBA" id="ARBA00023136"/>
    </source>
</evidence>
<dbReference type="SUPFAM" id="SSF103473">
    <property type="entry name" value="MFS general substrate transporter"/>
    <property type="match status" value="1"/>
</dbReference>
<dbReference type="CDD" id="cd03250">
    <property type="entry name" value="ABCC_MRP_domain1"/>
    <property type="match status" value="1"/>
</dbReference>
<dbReference type="Proteomes" id="UP000192578">
    <property type="component" value="Unassembled WGS sequence"/>
</dbReference>
<dbReference type="InterPro" id="IPR006357">
    <property type="entry name" value="HAD-SF_hydro_IIA"/>
</dbReference>
<feature type="transmembrane region" description="Helical" evidence="13">
    <location>
        <begin position="2039"/>
        <end position="2058"/>
    </location>
</feature>
<dbReference type="PROSITE" id="PS50893">
    <property type="entry name" value="ABC_TRANSPORTER_2"/>
    <property type="match status" value="2"/>
</dbReference>
<feature type="transmembrane region" description="Helical" evidence="13">
    <location>
        <begin position="357"/>
        <end position="376"/>
    </location>
</feature>
<dbReference type="SMART" id="SM00382">
    <property type="entry name" value="AAA"/>
    <property type="match status" value="2"/>
</dbReference>
<proteinExistence type="inferred from homology"/>
<feature type="transmembrane region" description="Helical" evidence="13">
    <location>
        <begin position="2197"/>
        <end position="2220"/>
    </location>
</feature>
<keyword evidence="4 13" id="KW-0812">Transmembrane</keyword>
<dbReference type="SUPFAM" id="SSF90123">
    <property type="entry name" value="ABC transporter transmembrane region"/>
    <property type="match status" value="2"/>
</dbReference>
<feature type="compositionally biased region" description="Low complexity" evidence="12">
    <location>
        <begin position="576"/>
        <end position="588"/>
    </location>
</feature>
<comment type="subcellular location">
    <subcellularLocation>
        <location evidence="1">Membrane</location>
        <topology evidence="1">Multi-pass membrane protein</topology>
    </subcellularLocation>
</comment>
<accession>A0A9X6RJR2</accession>
<feature type="transmembrane region" description="Helical" evidence="13">
    <location>
        <begin position="1314"/>
        <end position="1337"/>
    </location>
</feature>
<evidence type="ECO:0000256" key="6">
    <source>
        <dbReference type="ARBA" id="ARBA00022741"/>
    </source>
</evidence>
<dbReference type="Gene3D" id="3.40.50.300">
    <property type="entry name" value="P-loop containing nucleotide triphosphate hydrolases"/>
    <property type="match status" value="2"/>
</dbReference>
<feature type="transmembrane region" description="Helical" evidence="13">
    <location>
        <begin position="1267"/>
        <end position="1287"/>
    </location>
</feature>
<feature type="transmembrane region" description="Helical" evidence="13">
    <location>
        <begin position="1910"/>
        <end position="1933"/>
    </location>
</feature>
<dbReference type="OrthoDB" id="4865934at2759"/>
<evidence type="ECO:0000256" key="7">
    <source>
        <dbReference type="ARBA" id="ARBA00022840"/>
    </source>
</evidence>
<keyword evidence="6" id="KW-0547">Nucleotide-binding</keyword>
<evidence type="ECO:0000259" key="15">
    <source>
        <dbReference type="PROSITE" id="PS50893"/>
    </source>
</evidence>
<dbReference type="InterPro" id="IPR050173">
    <property type="entry name" value="ABC_transporter_C-like"/>
</dbReference>
<dbReference type="FunFam" id="3.40.50.300:FF:000610">
    <property type="entry name" value="Multidrug resistance-associated ABC transporter"/>
    <property type="match status" value="1"/>
</dbReference>
<feature type="transmembrane region" description="Helical" evidence="13">
    <location>
        <begin position="1856"/>
        <end position="1875"/>
    </location>
</feature>
<keyword evidence="5" id="KW-0677">Repeat</keyword>
<evidence type="ECO:0000256" key="1">
    <source>
        <dbReference type="ARBA" id="ARBA00004141"/>
    </source>
</evidence>
<dbReference type="CDD" id="cd18595">
    <property type="entry name" value="ABC_6TM_MRP1_2_3_6_D1_like"/>
    <property type="match status" value="1"/>
</dbReference>
<dbReference type="NCBIfam" id="TIGR01460">
    <property type="entry name" value="HAD-SF-IIA"/>
    <property type="match status" value="1"/>
</dbReference>
<feature type="transmembrane region" description="Helical" evidence="13">
    <location>
        <begin position="864"/>
        <end position="890"/>
    </location>
</feature>
<dbReference type="Pfam" id="PF00664">
    <property type="entry name" value="ABC_membrane"/>
    <property type="match status" value="2"/>
</dbReference>
<feature type="region of interest" description="Disordered" evidence="12">
    <location>
        <begin position="544"/>
        <end position="591"/>
    </location>
</feature>
<dbReference type="GO" id="GO:0015431">
    <property type="term" value="F:ABC-type glutathione S-conjugate transporter activity"/>
    <property type="evidence" value="ECO:0007669"/>
    <property type="project" value="UniProtKB-EC"/>
</dbReference>
<dbReference type="CDD" id="cd03244">
    <property type="entry name" value="ABCC_MRP_domain2"/>
    <property type="match status" value="1"/>
</dbReference>
<evidence type="ECO:0000259" key="16">
    <source>
        <dbReference type="PROSITE" id="PS50929"/>
    </source>
</evidence>
<evidence type="ECO:0000313" key="18">
    <source>
        <dbReference type="Proteomes" id="UP000192578"/>
    </source>
</evidence>
<dbReference type="InterPro" id="IPR036412">
    <property type="entry name" value="HAD-like_sf"/>
</dbReference>
<feature type="transmembrane region" description="Helical" evidence="13">
    <location>
        <begin position="1980"/>
        <end position="2001"/>
    </location>
</feature>
<dbReference type="InterPro" id="IPR011527">
    <property type="entry name" value="ABC1_TM_dom"/>
</dbReference>
<dbReference type="PROSITE" id="PS00211">
    <property type="entry name" value="ABC_TRANSPORTER_1"/>
    <property type="match status" value="1"/>
</dbReference>
<keyword evidence="18" id="KW-1185">Reference proteome</keyword>
<dbReference type="Gene3D" id="3.40.50.1000">
    <property type="entry name" value="HAD superfamily/HAD-like"/>
    <property type="match status" value="2"/>
</dbReference>
<feature type="transmembrane region" description="Helical" evidence="13">
    <location>
        <begin position="750"/>
        <end position="767"/>
    </location>
</feature>
<dbReference type="EC" id="7.6.2.3" evidence="10"/>
<dbReference type="Pfam" id="PF00005">
    <property type="entry name" value="ABC_tran"/>
    <property type="match status" value="2"/>
</dbReference>
<evidence type="ECO:0000256" key="5">
    <source>
        <dbReference type="ARBA" id="ARBA00022737"/>
    </source>
</evidence>
<dbReference type="PANTHER" id="PTHR24223:SF415">
    <property type="entry name" value="FI20190P1"/>
    <property type="match status" value="1"/>
</dbReference>
<dbReference type="EMBL" id="MTYJ01000182">
    <property type="protein sequence ID" value="OWA50106.1"/>
    <property type="molecule type" value="Genomic_DNA"/>
</dbReference>
<dbReference type="PANTHER" id="PTHR24223">
    <property type="entry name" value="ATP-BINDING CASSETTE SUB-FAMILY C"/>
    <property type="match status" value="1"/>
</dbReference>
<dbReference type="Pfam" id="PF07690">
    <property type="entry name" value="MFS_1"/>
    <property type="match status" value="1"/>
</dbReference>
<comment type="catalytic activity">
    <reaction evidence="11">
        <text>leukotriene C4(in) + ATP + H2O = leukotriene C4(out) + ADP + phosphate + H(+)</text>
        <dbReference type="Rhea" id="RHEA:38963"/>
        <dbReference type="ChEBI" id="CHEBI:15377"/>
        <dbReference type="ChEBI" id="CHEBI:15378"/>
        <dbReference type="ChEBI" id="CHEBI:30616"/>
        <dbReference type="ChEBI" id="CHEBI:43474"/>
        <dbReference type="ChEBI" id="CHEBI:57973"/>
        <dbReference type="ChEBI" id="CHEBI:456216"/>
    </reaction>
    <physiologicalReaction direction="left-to-right" evidence="11">
        <dbReference type="Rhea" id="RHEA:38964"/>
    </physiologicalReaction>
</comment>
<feature type="transmembrane region" description="Helical" evidence="13">
    <location>
        <begin position="315"/>
        <end position="337"/>
    </location>
</feature>
<dbReference type="InterPro" id="IPR006349">
    <property type="entry name" value="PGP_euk"/>
</dbReference>
<dbReference type="Pfam" id="PF13344">
    <property type="entry name" value="Hydrolase_6"/>
    <property type="match status" value="1"/>
</dbReference>
<evidence type="ECO:0000256" key="11">
    <source>
        <dbReference type="ARBA" id="ARBA00047523"/>
    </source>
</evidence>
<evidence type="ECO:0000256" key="13">
    <source>
        <dbReference type="SAM" id="Phobius"/>
    </source>
</evidence>
<organism evidence="17 18">
    <name type="scientific">Hypsibius exemplaris</name>
    <name type="common">Freshwater tardigrade</name>
    <dbReference type="NCBI Taxonomy" id="2072580"/>
    <lineage>
        <taxon>Eukaryota</taxon>
        <taxon>Metazoa</taxon>
        <taxon>Ecdysozoa</taxon>
        <taxon>Tardigrada</taxon>
        <taxon>Eutardigrada</taxon>
        <taxon>Parachela</taxon>
        <taxon>Hypsibioidea</taxon>
        <taxon>Hypsibiidae</taxon>
        <taxon>Hypsibius</taxon>
    </lineage>
</organism>
<feature type="transmembrane region" description="Helical" evidence="13">
    <location>
        <begin position="1945"/>
        <end position="1968"/>
    </location>
</feature>
<dbReference type="Gene3D" id="1.20.1250.20">
    <property type="entry name" value="MFS general substrate transporter like domains"/>
    <property type="match status" value="2"/>
</dbReference>
<dbReference type="NCBIfam" id="TIGR01452">
    <property type="entry name" value="PGP_euk"/>
    <property type="match status" value="1"/>
</dbReference>
<dbReference type="FunFam" id="1.20.1560.10:FF:000006">
    <property type="entry name" value="ATP-binding cassette, sub-family C (CFTR/MRP), member 9"/>
    <property type="match status" value="1"/>
</dbReference>
<dbReference type="Pfam" id="PF13242">
    <property type="entry name" value="Hydrolase_like"/>
    <property type="match status" value="1"/>
</dbReference>
<feature type="transmembrane region" description="Helical" evidence="13">
    <location>
        <begin position="2165"/>
        <end position="2185"/>
    </location>
</feature>
<feature type="domain" description="ABC transmembrane type-1" evidence="16">
    <location>
        <begin position="1267"/>
        <end position="1555"/>
    </location>
</feature>
<feature type="domain" description="ABC transporter" evidence="15">
    <location>
        <begin position="1592"/>
        <end position="1827"/>
    </location>
</feature>
<feature type="domain" description="Major facilitator superfamily (MFS) profile" evidence="14">
    <location>
        <begin position="1807"/>
        <end position="2221"/>
    </location>
</feature>
<keyword evidence="7" id="KW-0067">ATP-binding</keyword>
<evidence type="ECO:0000256" key="4">
    <source>
        <dbReference type="ARBA" id="ARBA00022692"/>
    </source>
</evidence>
<comment type="similarity">
    <text evidence="2">Belongs to the ABC transporter superfamily. ABCC family. Conjugate transporter (TC 3.A.1.208) subfamily.</text>
</comment>
<evidence type="ECO:0000256" key="12">
    <source>
        <dbReference type="SAM" id="MobiDB-lite"/>
    </source>
</evidence>
<feature type="transmembrane region" description="Helical" evidence="13">
    <location>
        <begin position="419"/>
        <end position="438"/>
    </location>
</feature>
<feature type="domain" description="ABC transmembrane type-1" evidence="16">
    <location>
        <begin position="611"/>
        <end position="891"/>
    </location>
</feature>